<dbReference type="RefSeq" id="WP_097079766.1">
    <property type="nucleotide sequence ID" value="NZ_BAABHT010000016.1"/>
</dbReference>
<dbReference type="EMBL" id="OANT01000007">
    <property type="protein sequence ID" value="SNX46013.1"/>
    <property type="molecule type" value="Genomic_DNA"/>
</dbReference>
<gene>
    <name evidence="4" type="ORF">SAMN05421731_107100</name>
</gene>
<dbReference type="CDD" id="cd05233">
    <property type="entry name" value="SDR_c"/>
    <property type="match status" value="1"/>
</dbReference>
<dbReference type="InterPro" id="IPR036291">
    <property type="entry name" value="NAD(P)-bd_dom_sf"/>
</dbReference>
<dbReference type="SMART" id="SM00822">
    <property type="entry name" value="PKS_KR"/>
    <property type="match status" value="1"/>
</dbReference>
<feature type="domain" description="Ketoreductase" evidence="3">
    <location>
        <begin position="7"/>
        <end position="185"/>
    </location>
</feature>
<protein>
    <submittedName>
        <fullName evidence="4">NAD(P)-dependent dehydrogenase, short-chain alcohol dehydrogenase family</fullName>
    </submittedName>
</protein>
<evidence type="ECO:0000256" key="1">
    <source>
        <dbReference type="ARBA" id="ARBA00006484"/>
    </source>
</evidence>
<dbReference type="Proteomes" id="UP000219042">
    <property type="component" value="Unassembled WGS sequence"/>
</dbReference>
<keyword evidence="5" id="KW-1185">Reference proteome</keyword>
<dbReference type="PANTHER" id="PTHR43008">
    <property type="entry name" value="BENZIL REDUCTASE"/>
    <property type="match status" value="1"/>
</dbReference>
<keyword evidence="2" id="KW-0560">Oxidoreductase</keyword>
<evidence type="ECO:0000313" key="5">
    <source>
        <dbReference type="Proteomes" id="UP000219042"/>
    </source>
</evidence>
<comment type="similarity">
    <text evidence="1">Belongs to the short-chain dehydrogenases/reductases (SDR) family.</text>
</comment>
<accession>A0A240ECN1</accession>
<dbReference type="InterPro" id="IPR057326">
    <property type="entry name" value="KR_dom"/>
</dbReference>
<sequence>MYDFKNKLFLITGATSGMGLVAAEKIINFGGKVIITGRNESKLAALSKEHGSRIVTLKNDSASWSTGKDLAQAVSKHGRLDGLWLNAAIARLDNFNEITDEIYHQVMDVNVKGPILQLAALSEHLNNNASVLVTSSSSIYEGAATTSLYAASKGAISAAARVWARELAPRSVRVNTLVPGPIETNFRRFLSEEAKLGFERFVIDQVPLGRSGTAQEAANVALFLLSTYSSYITGSEIPVDGGLIMR</sequence>
<organism evidence="4 5">
    <name type="scientific">Acinetobacter puyangensis</name>
    <dbReference type="NCBI Taxonomy" id="1096779"/>
    <lineage>
        <taxon>Bacteria</taxon>
        <taxon>Pseudomonadati</taxon>
        <taxon>Pseudomonadota</taxon>
        <taxon>Gammaproteobacteria</taxon>
        <taxon>Moraxellales</taxon>
        <taxon>Moraxellaceae</taxon>
        <taxon>Acinetobacter</taxon>
    </lineage>
</organism>
<dbReference type="PRINTS" id="PR00081">
    <property type="entry name" value="GDHRDH"/>
</dbReference>
<proteinExistence type="inferred from homology"/>
<evidence type="ECO:0000259" key="3">
    <source>
        <dbReference type="SMART" id="SM00822"/>
    </source>
</evidence>
<dbReference type="SUPFAM" id="SSF51735">
    <property type="entry name" value="NAD(P)-binding Rossmann-fold domains"/>
    <property type="match status" value="1"/>
</dbReference>
<dbReference type="FunFam" id="3.40.50.720:FF:000084">
    <property type="entry name" value="Short-chain dehydrogenase reductase"/>
    <property type="match status" value="1"/>
</dbReference>
<dbReference type="GO" id="GO:0050664">
    <property type="term" value="F:oxidoreductase activity, acting on NAD(P)H, oxygen as acceptor"/>
    <property type="evidence" value="ECO:0007669"/>
    <property type="project" value="TreeGrafter"/>
</dbReference>
<evidence type="ECO:0000313" key="4">
    <source>
        <dbReference type="EMBL" id="SNX46013.1"/>
    </source>
</evidence>
<name>A0A240ECN1_9GAMM</name>
<dbReference type="PANTHER" id="PTHR43008:SF4">
    <property type="entry name" value="CHAIN DEHYDROGENASE, PUTATIVE (AFU_ORTHOLOGUE AFUA_4G08710)-RELATED"/>
    <property type="match status" value="1"/>
</dbReference>
<dbReference type="AlphaFoldDB" id="A0A240ECN1"/>
<dbReference type="OrthoDB" id="9806974at2"/>
<dbReference type="InterPro" id="IPR002347">
    <property type="entry name" value="SDR_fam"/>
</dbReference>
<reference evidence="5" key="1">
    <citation type="submission" date="2016-09" db="EMBL/GenBank/DDBJ databases">
        <authorList>
            <person name="Varghese N."/>
            <person name="Submissions S."/>
        </authorList>
    </citation>
    <scope>NUCLEOTIDE SEQUENCE [LARGE SCALE GENOMIC DNA]</scope>
    <source>
        <strain evidence="5">ANC 4466</strain>
    </source>
</reference>
<dbReference type="Pfam" id="PF13561">
    <property type="entry name" value="adh_short_C2"/>
    <property type="match status" value="1"/>
</dbReference>
<evidence type="ECO:0000256" key="2">
    <source>
        <dbReference type="ARBA" id="ARBA00023002"/>
    </source>
</evidence>
<dbReference type="Gene3D" id="3.40.50.720">
    <property type="entry name" value="NAD(P)-binding Rossmann-like Domain"/>
    <property type="match status" value="1"/>
</dbReference>